<reference evidence="1 2" key="1">
    <citation type="submission" date="2020-04" db="EMBL/GenBank/DDBJ databases">
        <authorList>
            <person name="Laetsch R D."/>
            <person name="Stevens L."/>
            <person name="Kumar S."/>
            <person name="Blaxter L. M."/>
        </authorList>
    </citation>
    <scope>NUCLEOTIDE SEQUENCE [LARGE SCALE GENOMIC DNA]</scope>
</reference>
<accession>A0A8S1EAX8</accession>
<name>A0A8S1EAX8_9PELO</name>
<protein>
    <submittedName>
        <fullName evidence="1">Uncharacterized protein</fullName>
    </submittedName>
</protein>
<sequence length="108" mass="12619">MATNFSADIVGRNVKNTCPECLTGTIQKCSTLTGKLGLYGLWWCCIGFLIYKLSLYDYCEFCYQAHFEQKSREKRITQLLMDDKSLYEPPDVDRERLKRKYGIENLVQ</sequence>
<evidence type="ECO:0000313" key="1">
    <source>
        <dbReference type="EMBL" id="CAB3398993.1"/>
    </source>
</evidence>
<dbReference type="Proteomes" id="UP000494206">
    <property type="component" value="Unassembled WGS sequence"/>
</dbReference>
<evidence type="ECO:0000313" key="2">
    <source>
        <dbReference type="Proteomes" id="UP000494206"/>
    </source>
</evidence>
<proteinExistence type="predicted"/>
<comment type="caution">
    <text evidence="1">The sequence shown here is derived from an EMBL/GenBank/DDBJ whole genome shotgun (WGS) entry which is preliminary data.</text>
</comment>
<organism evidence="1 2">
    <name type="scientific">Caenorhabditis bovis</name>
    <dbReference type="NCBI Taxonomy" id="2654633"/>
    <lineage>
        <taxon>Eukaryota</taxon>
        <taxon>Metazoa</taxon>
        <taxon>Ecdysozoa</taxon>
        <taxon>Nematoda</taxon>
        <taxon>Chromadorea</taxon>
        <taxon>Rhabditida</taxon>
        <taxon>Rhabditina</taxon>
        <taxon>Rhabditomorpha</taxon>
        <taxon>Rhabditoidea</taxon>
        <taxon>Rhabditidae</taxon>
        <taxon>Peloderinae</taxon>
        <taxon>Caenorhabditis</taxon>
    </lineage>
</organism>
<dbReference type="EMBL" id="CADEPM010000001">
    <property type="protein sequence ID" value="CAB3398993.1"/>
    <property type="molecule type" value="Genomic_DNA"/>
</dbReference>
<dbReference type="OrthoDB" id="5790538at2759"/>
<gene>
    <name evidence="1" type="ORF">CBOVIS_LOCUS2203</name>
</gene>
<dbReference type="AlphaFoldDB" id="A0A8S1EAX8"/>
<keyword evidence="2" id="KW-1185">Reference proteome</keyword>